<keyword evidence="2 4" id="KW-0694">RNA-binding</keyword>
<evidence type="ECO:0000313" key="8">
    <source>
        <dbReference type="Proteomes" id="UP000295565"/>
    </source>
</evidence>
<keyword evidence="3 4" id="KW-0238">DNA-binding</keyword>
<evidence type="ECO:0000256" key="2">
    <source>
        <dbReference type="ARBA" id="ARBA00022884"/>
    </source>
</evidence>
<sequence>MTQSSKIRLDKWLWAARFYKTRSLATDVIQGGKVHYNGQRCKPSRIVEIGATISLWQANEQREVIVKALSEKRANATIAQTLYEETEQSIAKRQLHQEQRKLSPKPLAPQRRPDKKQRRQIIQFKHQHTGE</sequence>
<evidence type="ECO:0000256" key="3">
    <source>
        <dbReference type="ARBA" id="ARBA00023125"/>
    </source>
</evidence>
<dbReference type="Proteomes" id="UP000295565">
    <property type="component" value="Unassembled WGS sequence"/>
</dbReference>
<keyword evidence="8" id="KW-1185">Reference proteome</keyword>
<accession>A0A4R1KDR0</accession>
<dbReference type="GO" id="GO:0043023">
    <property type="term" value="F:ribosomal large subunit binding"/>
    <property type="evidence" value="ECO:0007669"/>
    <property type="project" value="InterPro"/>
</dbReference>
<evidence type="ECO:0000256" key="4">
    <source>
        <dbReference type="PIRNR" id="PIRNR016821"/>
    </source>
</evidence>
<dbReference type="GO" id="GO:0003677">
    <property type="term" value="F:DNA binding"/>
    <property type="evidence" value="ECO:0007669"/>
    <property type="project" value="UniProtKB-KW"/>
</dbReference>
<comment type="similarity">
    <text evidence="1 4">Belongs to the HSP15 family.</text>
</comment>
<reference evidence="7 8" key="1">
    <citation type="submission" date="2019-03" db="EMBL/GenBank/DDBJ databases">
        <title>Genomic Encyclopedia of Type Strains, Phase IV (KMG-IV): sequencing the most valuable type-strain genomes for metagenomic binning, comparative biology and taxonomic classification.</title>
        <authorList>
            <person name="Goeker M."/>
        </authorList>
    </citation>
    <scope>NUCLEOTIDE SEQUENCE [LARGE SCALE GENOMIC DNA]</scope>
    <source>
        <strain evidence="7 8">DSM 18577</strain>
    </source>
</reference>
<dbReference type="InterPro" id="IPR002942">
    <property type="entry name" value="S4_RNA-bd"/>
</dbReference>
<dbReference type="InterPro" id="IPR025708">
    <property type="entry name" value="HSP15"/>
</dbReference>
<evidence type="ECO:0000313" key="7">
    <source>
        <dbReference type="EMBL" id="TCK62756.1"/>
    </source>
</evidence>
<dbReference type="NCBIfam" id="NF007673">
    <property type="entry name" value="PRK10348.1"/>
    <property type="match status" value="1"/>
</dbReference>
<evidence type="ECO:0000256" key="5">
    <source>
        <dbReference type="SAM" id="MobiDB-lite"/>
    </source>
</evidence>
<dbReference type="Gene3D" id="3.10.290.10">
    <property type="entry name" value="RNA-binding S4 domain"/>
    <property type="match status" value="1"/>
</dbReference>
<feature type="domain" description="RNA-binding S4" evidence="6">
    <location>
        <begin position="7"/>
        <end position="70"/>
    </location>
</feature>
<dbReference type="EMBL" id="SMGD01000004">
    <property type="protein sequence ID" value="TCK62756.1"/>
    <property type="molecule type" value="Genomic_DNA"/>
</dbReference>
<dbReference type="GO" id="GO:0003727">
    <property type="term" value="F:single-stranded RNA binding"/>
    <property type="evidence" value="ECO:0007669"/>
    <property type="project" value="InterPro"/>
</dbReference>
<feature type="region of interest" description="Disordered" evidence="5">
    <location>
        <begin position="91"/>
        <end position="131"/>
    </location>
</feature>
<evidence type="ECO:0000259" key="6">
    <source>
        <dbReference type="SMART" id="SM00363"/>
    </source>
</evidence>
<dbReference type="PIRSF" id="PIRSF016821">
    <property type="entry name" value="HSP15"/>
    <property type="match status" value="1"/>
</dbReference>
<keyword evidence="7" id="KW-0346">Stress response</keyword>
<evidence type="ECO:0000256" key="1">
    <source>
        <dbReference type="ARBA" id="ARBA00008396"/>
    </source>
</evidence>
<dbReference type="OrthoDB" id="9797176at2"/>
<organism evidence="7 8">
    <name type="scientific">Celerinatantimonas diazotrophica</name>
    <dbReference type="NCBI Taxonomy" id="412034"/>
    <lineage>
        <taxon>Bacteria</taxon>
        <taxon>Pseudomonadati</taxon>
        <taxon>Pseudomonadota</taxon>
        <taxon>Gammaproteobacteria</taxon>
        <taxon>Celerinatantimonadaceae</taxon>
        <taxon>Celerinatantimonas</taxon>
    </lineage>
</organism>
<dbReference type="PROSITE" id="PS50889">
    <property type="entry name" value="S4"/>
    <property type="match status" value="1"/>
</dbReference>
<dbReference type="RefSeq" id="WP_131911293.1">
    <property type="nucleotide sequence ID" value="NZ_OU594967.1"/>
</dbReference>
<dbReference type="SMART" id="SM00363">
    <property type="entry name" value="S4"/>
    <property type="match status" value="1"/>
</dbReference>
<protein>
    <recommendedName>
        <fullName evidence="4">Heat shock protein 15</fullName>
    </recommendedName>
</protein>
<gene>
    <name evidence="7" type="ORF">EV690_0423</name>
</gene>
<dbReference type="Pfam" id="PF01479">
    <property type="entry name" value="S4"/>
    <property type="match status" value="1"/>
</dbReference>
<dbReference type="InterPro" id="IPR036986">
    <property type="entry name" value="S4_RNA-bd_sf"/>
</dbReference>
<name>A0A4R1KDR0_9GAMM</name>
<dbReference type="GO" id="GO:0034605">
    <property type="term" value="P:cellular response to heat"/>
    <property type="evidence" value="ECO:0007669"/>
    <property type="project" value="InterPro"/>
</dbReference>
<dbReference type="SUPFAM" id="SSF55174">
    <property type="entry name" value="Alpha-L RNA-binding motif"/>
    <property type="match status" value="1"/>
</dbReference>
<proteinExistence type="inferred from homology"/>
<comment type="caution">
    <text evidence="7">The sequence shown here is derived from an EMBL/GenBank/DDBJ whole genome shotgun (WGS) entry which is preliminary data.</text>
</comment>
<dbReference type="AlphaFoldDB" id="A0A4R1KDR0"/>
<dbReference type="CDD" id="cd00165">
    <property type="entry name" value="S4"/>
    <property type="match status" value="1"/>
</dbReference>